<dbReference type="Gene3D" id="3.30.1460.40">
    <property type="entry name" value="[NiFe]-hydrogenase assembly chaperone, HybE"/>
    <property type="match status" value="1"/>
</dbReference>
<proteinExistence type="predicted"/>
<gene>
    <name evidence="2" type="primary">hybE</name>
    <name evidence="2" type="ORF">GBM96_02375</name>
</gene>
<organism evidence="2 3">
    <name type="scientific">Sutterella seckii</name>
    <dbReference type="NCBI Taxonomy" id="1944635"/>
    <lineage>
        <taxon>Bacteria</taxon>
        <taxon>Pseudomonadati</taxon>
        <taxon>Pseudomonadota</taxon>
        <taxon>Betaproteobacteria</taxon>
        <taxon>Burkholderiales</taxon>
        <taxon>Sutterellaceae</taxon>
        <taxon>Sutterella</taxon>
    </lineage>
</organism>
<accession>A0AAI9SEH9</accession>
<dbReference type="AlphaFoldDB" id="A0AAI9SEH9"/>
<dbReference type="Pfam" id="PF11939">
    <property type="entry name" value="NiFe-hyd_HybE"/>
    <property type="match status" value="1"/>
</dbReference>
<feature type="compositionally biased region" description="Basic and acidic residues" evidence="1">
    <location>
        <begin position="185"/>
        <end position="231"/>
    </location>
</feature>
<feature type="region of interest" description="Disordered" evidence="1">
    <location>
        <begin position="173"/>
        <end position="259"/>
    </location>
</feature>
<dbReference type="InterPro" id="IPR023994">
    <property type="entry name" value="NiFe-hyd_HybE"/>
</dbReference>
<protein>
    <submittedName>
        <fullName evidence="2">[NiFe]-hydrogenase assembly chaperone HybE</fullName>
    </submittedName>
</protein>
<dbReference type="NCBIfam" id="TIGR03993">
    <property type="entry name" value="hydrog_HybE"/>
    <property type="match status" value="1"/>
</dbReference>
<sequence>MDLRPRASFAESPAVFFEEGMRRIARERMQGLPIVNPKIDVHAVDFRRWGNDWIGVMVTPWSIAAVYVCGVAESWVEVPVGKVRLIELPAGDFPFISVEDPILGRFLSLPLKSPVLDMADQETADEFARVALKTMLTTASIPEDDEDATAWAPPAADGELRRVIPIKVEPPKNYLETPALTPKPEPPKRDENEKFSRRDFFGRGRRWVEKKAEAPEKHHLEAARPGEKPTEDEAPGQTIAPAPETKADAAEPAEGRTKP</sequence>
<dbReference type="Proteomes" id="UP000469462">
    <property type="component" value="Unassembled WGS sequence"/>
</dbReference>
<keyword evidence="3" id="KW-1185">Reference proteome</keyword>
<dbReference type="RefSeq" id="WP_139689076.1">
    <property type="nucleotide sequence ID" value="NZ_WEHW01000004.1"/>
</dbReference>
<dbReference type="InterPro" id="IPR038530">
    <property type="entry name" value="NiFe-hyd_HybE_sf"/>
</dbReference>
<name>A0AAI9SEH9_9BURK</name>
<dbReference type="EMBL" id="WEHW01000004">
    <property type="protein sequence ID" value="KAB7652298.1"/>
    <property type="molecule type" value="Genomic_DNA"/>
</dbReference>
<evidence type="ECO:0000313" key="3">
    <source>
        <dbReference type="Proteomes" id="UP000469462"/>
    </source>
</evidence>
<reference evidence="2 3" key="1">
    <citation type="submission" date="2019-10" db="EMBL/GenBank/DDBJ databases">
        <title>Genome diversity of Sutterella seckii.</title>
        <authorList>
            <person name="Chaplin A.V."/>
            <person name="Sokolova S.R."/>
            <person name="Mosin K.A."/>
            <person name="Ivanova E.L."/>
            <person name="Kochetkova T.O."/>
            <person name="Goltsov A.Y."/>
            <person name="Trofimov D.Y."/>
            <person name="Efimov B.A."/>
        </authorList>
    </citation>
    <scope>NUCLEOTIDE SEQUENCE [LARGE SCALE GENOMIC DNA]</scope>
    <source>
        <strain evidence="2 3">ASD3426</strain>
    </source>
</reference>
<evidence type="ECO:0000256" key="1">
    <source>
        <dbReference type="SAM" id="MobiDB-lite"/>
    </source>
</evidence>
<comment type="caution">
    <text evidence="2">The sequence shown here is derived from an EMBL/GenBank/DDBJ whole genome shotgun (WGS) entry which is preliminary data.</text>
</comment>
<feature type="compositionally biased region" description="Basic and acidic residues" evidence="1">
    <location>
        <begin position="245"/>
        <end position="259"/>
    </location>
</feature>
<evidence type="ECO:0000313" key="2">
    <source>
        <dbReference type="EMBL" id="KAB7652298.1"/>
    </source>
</evidence>